<keyword evidence="3" id="KW-1185">Reference proteome</keyword>
<evidence type="ECO:0000313" key="3">
    <source>
        <dbReference type="Proteomes" id="UP001054821"/>
    </source>
</evidence>
<proteinExistence type="predicted"/>
<dbReference type="AlphaFoldDB" id="A0AAD4VEJ6"/>
<name>A0AAD4VEJ6_PRUDU</name>
<evidence type="ECO:0000313" key="2">
    <source>
        <dbReference type="EMBL" id="KAI5323654.1"/>
    </source>
</evidence>
<reference evidence="2 3" key="1">
    <citation type="journal article" date="2022" name="G3 (Bethesda)">
        <title>Whole-genome sequence and methylome profiling of the almond [Prunus dulcis (Mill.) D.A. Webb] cultivar 'Nonpareil'.</title>
        <authorList>
            <person name="D'Amico-Willman K.M."/>
            <person name="Ouma W.Z."/>
            <person name="Meulia T."/>
            <person name="Sideli G.M."/>
            <person name="Gradziel T.M."/>
            <person name="Fresnedo-Ramirez J."/>
        </authorList>
    </citation>
    <scope>NUCLEOTIDE SEQUENCE [LARGE SCALE GENOMIC DNA]</scope>
    <source>
        <strain evidence="2">Clone GOH B32 T37-40</strain>
    </source>
</reference>
<evidence type="ECO:0000256" key="1">
    <source>
        <dbReference type="SAM" id="Phobius"/>
    </source>
</evidence>
<dbReference type="EMBL" id="JAJFAZ020000006">
    <property type="protein sequence ID" value="KAI5323654.1"/>
    <property type="molecule type" value="Genomic_DNA"/>
</dbReference>
<gene>
    <name evidence="2" type="ORF">L3X38_032726</name>
</gene>
<dbReference type="Proteomes" id="UP001054821">
    <property type="component" value="Chromosome 6"/>
</dbReference>
<organism evidence="2 3">
    <name type="scientific">Prunus dulcis</name>
    <name type="common">Almond</name>
    <name type="synonym">Amygdalus dulcis</name>
    <dbReference type="NCBI Taxonomy" id="3755"/>
    <lineage>
        <taxon>Eukaryota</taxon>
        <taxon>Viridiplantae</taxon>
        <taxon>Streptophyta</taxon>
        <taxon>Embryophyta</taxon>
        <taxon>Tracheophyta</taxon>
        <taxon>Spermatophyta</taxon>
        <taxon>Magnoliopsida</taxon>
        <taxon>eudicotyledons</taxon>
        <taxon>Gunneridae</taxon>
        <taxon>Pentapetalae</taxon>
        <taxon>rosids</taxon>
        <taxon>fabids</taxon>
        <taxon>Rosales</taxon>
        <taxon>Rosaceae</taxon>
        <taxon>Amygdaloideae</taxon>
        <taxon>Amygdaleae</taxon>
        <taxon>Prunus</taxon>
    </lineage>
</organism>
<keyword evidence="1" id="KW-1133">Transmembrane helix</keyword>
<accession>A0AAD4VEJ6</accession>
<keyword evidence="1" id="KW-0812">Transmembrane</keyword>
<protein>
    <submittedName>
        <fullName evidence="2">Uncharacterized protein</fullName>
    </submittedName>
</protein>
<comment type="caution">
    <text evidence="2">The sequence shown here is derived from an EMBL/GenBank/DDBJ whole genome shotgun (WGS) entry which is preliminary data.</text>
</comment>
<feature type="transmembrane region" description="Helical" evidence="1">
    <location>
        <begin position="129"/>
        <end position="150"/>
    </location>
</feature>
<keyword evidence="1" id="KW-0472">Membrane</keyword>
<sequence length="152" mass="17504">MLSNSQCCLKVLVLQRCELGVAGVLRISFLEELNLADNANLWRYRYPRKLILLNRVQQLGLNLVIVKMMKLELKLLHLVSMTAAKCRGIVFCMVKSKIWFSSETLLQKGLIFLPLLLRYRHPREITNSFAKAAGPGFFLAFFVFLGYFLFNS</sequence>